<protein>
    <submittedName>
        <fullName evidence="1">Uncharacterized protein</fullName>
    </submittedName>
</protein>
<gene>
    <name evidence="1" type="ORF">YA91_15075</name>
</gene>
<reference evidence="1" key="1">
    <citation type="submission" date="2017-09" db="EMBL/GenBank/DDBJ databases">
        <authorList>
            <person name="Ehlers B."/>
            <person name="Leendertz F.H."/>
        </authorList>
    </citation>
    <scope>NUCLEOTIDE SEQUENCE</scope>
    <source>
        <strain evidence="1">MAVP-26</strain>
    </source>
</reference>
<dbReference type="EMBL" id="CP023248">
    <property type="protein sequence ID" value="ASZ51794.1"/>
    <property type="molecule type" value="Genomic_DNA"/>
</dbReference>
<dbReference type="AlphaFoldDB" id="A0A249W5H0"/>
<evidence type="ECO:0000313" key="1">
    <source>
        <dbReference type="EMBL" id="ASZ51794.1"/>
    </source>
</evidence>
<accession>A0A249W5H0</accession>
<proteinExistence type="predicted"/>
<name>A0A249W5H0_VIBPH</name>
<dbReference type="RefSeq" id="WP_029850189.1">
    <property type="nucleotide sequence ID" value="NZ_CP023248.2"/>
</dbReference>
<organism evidence="1">
    <name type="scientific">Vibrio parahaemolyticus</name>
    <dbReference type="NCBI Taxonomy" id="670"/>
    <lineage>
        <taxon>Bacteria</taxon>
        <taxon>Pseudomonadati</taxon>
        <taxon>Pseudomonadota</taxon>
        <taxon>Gammaproteobacteria</taxon>
        <taxon>Vibrionales</taxon>
        <taxon>Vibrionaceae</taxon>
        <taxon>Vibrio</taxon>
    </lineage>
</organism>
<sequence>MISQMGIRIDGLDDFLSECENKLLDVAPLEFLYPRELRSEPLNESLWTDKVHEIKSMNEKRVLSKLRNKANIYAIFIQPTGGDWSPVYIGQRKALEIRQRITSHLINKNEATGSKLAQVKESVAKGHKIGLRFLFLERDTMRAFVEEELIARNKEKLEWNKHA</sequence>